<evidence type="ECO:0000313" key="4">
    <source>
        <dbReference type="Proteomes" id="UP000595933"/>
    </source>
</evidence>
<name>A0A9X7YSM3_9GAMM</name>
<organism evidence="3 4">
    <name type="scientific">Stutzerimonas balearica</name>
    <dbReference type="NCBI Taxonomy" id="74829"/>
    <lineage>
        <taxon>Bacteria</taxon>
        <taxon>Pseudomonadati</taxon>
        <taxon>Pseudomonadota</taxon>
        <taxon>Gammaproteobacteria</taxon>
        <taxon>Pseudomonadales</taxon>
        <taxon>Pseudomonadaceae</taxon>
        <taxon>Stutzerimonas</taxon>
    </lineage>
</organism>
<keyword evidence="2" id="KW-0732">Signal</keyword>
<dbReference type="InterPro" id="IPR018013">
    <property type="entry name" value="Channel_Tsx-like"/>
</dbReference>
<dbReference type="InterPro" id="IPR036777">
    <property type="entry name" value="Channel_Tsx-like_sf"/>
</dbReference>
<dbReference type="AlphaFoldDB" id="A0A9X7YSM3"/>
<feature type="chain" id="PRO_5040801193" description="Nucleoside-specific outer membrane channel protein Tsx" evidence="2">
    <location>
        <begin position="19"/>
        <end position="264"/>
    </location>
</feature>
<evidence type="ECO:0000313" key="3">
    <source>
        <dbReference type="EMBL" id="QQN52161.1"/>
    </source>
</evidence>
<dbReference type="Gene3D" id="2.40.230.20">
    <property type="entry name" value="Nucleoside-specific channel-forming protein, Tsx-like"/>
    <property type="match status" value="1"/>
</dbReference>
<dbReference type="EMBL" id="CP067013">
    <property type="protein sequence ID" value="QQN52161.1"/>
    <property type="molecule type" value="Genomic_DNA"/>
</dbReference>
<evidence type="ECO:0000256" key="1">
    <source>
        <dbReference type="ARBA" id="ARBA00008728"/>
    </source>
</evidence>
<gene>
    <name evidence="3" type="ORF">I6H70_06925</name>
</gene>
<accession>A0A9X7YSM3</accession>
<dbReference type="SUPFAM" id="SSF111364">
    <property type="entry name" value="Tsx-like channel"/>
    <property type="match status" value="1"/>
</dbReference>
<dbReference type="Proteomes" id="UP000595933">
    <property type="component" value="Chromosome"/>
</dbReference>
<sequence length="264" mass="29913">MHLKIAPLALALAGSTLAAPSMAEGLLYWQNNSLTYLYGHNYKIDSPIQQTVTFEHVNGWKYGDTFFFVDSIHYNGKGNDNGNDDSSFYGEFSPRLSFGKIFQRDLSVGPVKDVLLAMTYEFGEGDVETYMIGPGFDLDIPGFDYFSVNFYNRNTDGDRAGDGVWQITPVWGYTLPVGNSDILIDGFIDWVVDNDRNSRGEEYHANFHFNPQIKYDLGKALNWGEKQLYVGIEYDYWTDKYGIEDSSAFTTDQNTFSAIVKAHF</sequence>
<reference evidence="3 4" key="1">
    <citation type="submission" date="2020-12" db="EMBL/GenBank/DDBJ databases">
        <title>FDA dAtabase for Regulatory Grade micrObial Sequences (FDA-ARGOS): Supporting development and validation of Infectious Disease Dx tests.</title>
        <authorList>
            <person name="Sproer C."/>
            <person name="Gronow S."/>
            <person name="Severitt S."/>
            <person name="Schroder I."/>
            <person name="Tallon L."/>
            <person name="Sadzewicz L."/>
            <person name="Zhao X."/>
            <person name="Boylan J."/>
            <person name="Ott S."/>
            <person name="Bowen H."/>
            <person name="Vavikolanu K."/>
            <person name="Mehta A."/>
            <person name="Aluvathingal J."/>
            <person name="Nadendla S."/>
            <person name="Lowell S."/>
            <person name="Myers T."/>
            <person name="Yan Y."/>
            <person name="Sichtig H."/>
        </authorList>
    </citation>
    <scope>NUCLEOTIDE SEQUENCE [LARGE SCALE GENOMIC DNA]</scope>
    <source>
        <strain evidence="3 4">FDAARGOS_1013</strain>
    </source>
</reference>
<evidence type="ECO:0000256" key="2">
    <source>
        <dbReference type="SAM" id="SignalP"/>
    </source>
</evidence>
<proteinExistence type="inferred from homology"/>
<feature type="signal peptide" evidence="2">
    <location>
        <begin position="1"/>
        <end position="18"/>
    </location>
</feature>
<evidence type="ECO:0008006" key="5">
    <source>
        <dbReference type="Google" id="ProtNLM"/>
    </source>
</evidence>
<protein>
    <recommendedName>
        <fullName evidence="5">Nucleoside-specific outer membrane channel protein Tsx</fullName>
    </recommendedName>
</protein>
<dbReference type="GO" id="GO:0009279">
    <property type="term" value="C:cell outer membrane"/>
    <property type="evidence" value="ECO:0007669"/>
    <property type="project" value="InterPro"/>
</dbReference>
<dbReference type="RefSeq" id="WP_200293311.1">
    <property type="nucleotide sequence ID" value="NZ_CP067013.1"/>
</dbReference>
<dbReference type="Pfam" id="PF03502">
    <property type="entry name" value="Channel_Tsx"/>
    <property type="match status" value="1"/>
</dbReference>
<comment type="similarity">
    <text evidence="1">Belongs to the nucleoside-specific channel-forming outer membrane porin (Tsx) (TC 1.B.10) family.</text>
</comment>